<gene>
    <name evidence="7" type="ORF">PSH97_10720</name>
</gene>
<feature type="transmembrane region" description="Helical" evidence="5">
    <location>
        <begin position="128"/>
        <end position="153"/>
    </location>
</feature>
<reference evidence="7 8" key="1">
    <citation type="submission" date="2023-02" db="EMBL/GenBank/DDBJ databases">
        <title>Evolution of Hrp T3SS in non-pathogenic Pseudomonas fluorescens.</title>
        <authorList>
            <person name="Liao K."/>
            <person name="Wei H."/>
            <person name="Gu Y."/>
        </authorList>
    </citation>
    <scope>NUCLEOTIDE SEQUENCE [LARGE SCALE GENOMIC DNA]</scope>
    <source>
        <strain evidence="7 8">FP1935</strain>
    </source>
</reference>
<keyword evidence="2 5" id="KW-0812">Transmembrane</keyword>
<feature type="transmembrane region" description="Helical" evidence="5">
    <location>
        <begin position="374"/>
        <end position="393"/>
    </location>
</feature>
<dbReference type="GO" id="GO:0016874">
    <property type="term" value="F:ligase activity"/>
    <property type="evidence" value="ECO:0007669"/>
    <property type="project" value="UniProtKB-KW"/>
</dbReference>
<dbReference type="PANTHER" id="PTHR37422">
    <property type="entry name" value="TEICHURONIC ACID BIOSYNTHESIS PROTEIN TUAE"/>
    <property type="match status" value="1"/>
</dbReference>
<organism evidence="7 8">
    <name type="scientific">Pseudomonas cucumis</name>
    <dbReference type="NCBI Taxonomy" id="2954082"/>
    <lineage>
        <taxon>Bacteria</taxon>
        <taxon>Pseudomonadati</taxon>
        <taxon>Pseudomonadota</taxon>
        <taxon>Gammaproteobacteria</taxon>
        <taxon>Pseudomonadales</taxon>
        <taxon>Pseudomonadaceae</taxon>
        <taxon>Pseudomonas</taxon>
    </lineage>
</organism>
<evidence type="ECO:0000259" key="6">
    <source>
        <dbReference type="Pfam" id="PF04932"/>
    </source>
</evidence>
<keyword evidence="7" id="KW-0436">Ligase</keyword>
<feature type="domain" description="O-antigen ligase-related" evidence="6">
    <location>
        <begin position="206"/>
        <end position="351"/>
    </location>
</feature>
<feature type="transmembrane region" description="Helical" evidence="5">
    <location>
        <begin position="222"/>
        <end position="239"/>
    </location>
</feature>
<evidence type="ECO:0000256" key="4">
    <source>
        <dbReference type="ARBA" id="ARBA00023136"/>
    </source>
</evidence>
<evidence type="ECO:0000313" key="7">
    <source>
        <dbReference type="EMBL" id="WLG86952.1"/>
    </source>
</evidence>
<dbReference type="Pfam" id="PF04932">
    <property type="entry name" value="Wzy_C"/>
    <property type="match status" value="1"/>
</dbReference>
<dbReference type="InterPro" id="IPR051533">
    <property type="entry name" value="WaaL-like"/>
</dbReference>
<evidence type="ECO:0000256" key="1">
    <source>
        <dbReference type="ARBA" id="ARBA00004141"/>
    </source>
</evidence>
<dbReference type="RefSeq" id="WP_305449140.1">
    <property type="nucleotide sequence ID" value="NZ_CP117454.1"/>
</dbReference>
<name>A0ABY9F4C1_9PSED</name>
<dbReference type="Proteomes" id="UP001239418">
    <property type="component" value="Chromosome"/>
</dbReference>
<feature type="transmembrane region" description="Helical" evidence="5">
    <location>
        <begin position="200"/>
        <end position="216"/>
    </location>
</feature>
<feature type="transmembrane region" description="Helical" evidence="5">
    <location>
        <begin position="246"/>
        <end position="268"/>
    </location>
</feature>
<protein>
    <submittedName>
        <fullName evidence="7">O-antigen ligase family protein</fullName>
    </submittedName>
</protein>
<feature type="transmembrane region" description="Helical" evidence="5">
    <location>
        <begin position="399"/>
        <end position="418"/>
    </location>
</feature>
<feature type="transmembrane region" description="Helical" evidence="5">
    <location>
        <begin position="43"/>
        <end position="62"/>
    </location>
</feature>
<evidence type="ECO:0000313" key="8">
    <source>
        <dbReference type="Proteomes" id="UP001239418"/>
    </source>
</evidence>
<proteinExistence type="predicted"/>
<sequence length="428" mass="47716">MTSLHTYGTPTSRLSVRYVLALIIGFTVTFNNVEWSFGGNTLTLERILSVPLFLIICVLLIGSKIPFRLPKTGLILLVWIALTFFSSATGPVPAWSLKMFLGLLFAISFYYMTIGLRANPFTIFKSRTFLSLAWFCGPFLSIIYVASVLHLQLPDIALHWLQEGSGGTRIRGGITEANLFGVFVSLITLAVVALGKTKKVWWWILVLGLHTSLLFSFSRAPWISYILSVGIYYALIKRSHYKARSFVWYTLAALLLIGLIVAASYFVMAEFGDNEIIGRTHSVRTRFIMWGLAAESILKNPFLGNGIYSFSEIYSFAPELVGSDSHRSAWISNLPLALLHDTGVFGLLLFFFFMISVIRRGFVAVRKTAVNRTIDVYQLKIGAALVAFLMAMVFSSQSIPAHSIAIFWVCIALTERFATLSNSSSLKD</sequence>
<dbReference type="InterPro" id="IPR007016">
    <property type="entry name" value="O-antigen_ligase-rel_domated"/>
</dbReference>
<accession>A0ABY9F4C1</accession>
<dbReference type="PANTHER" id="PTHR37422:SF13">
    <property type="entry name" value="LIPOPOLYSACCHARIDE BIOSYNTHESIS PROTEIN PA4999-RELATED"/>
    <property type="match status" value="1"/>
</dbReference>
<evidence type="ECO:0000256" key="3">
    <source>
        <dbReference type="ARBA" id="ARBA00022989"/>
    </source>
</evidence>
<evidence type="ECO:0000256" key="5">
    <source>
        <dbReference type="SAM" id="Phobius"/>
    </source>
</evidence>
<keyword evidence="8" id="KW-1185">Reference proteome</keyword>
<comment type="subcellular location">
    <subcellularLocation>
        <location evidence="1">Membrane</location>
        <topology evidence="1">Multi-pass membrane protein</topology>
    </subcellularLocation>
</comment>
<evidence type="ECO:0000256" key="2">
    <source>
        <dbReference type="ARBA" id="ARBA00022692"/>
    </source>
</evidence>
<feature type="transmembrane region" description="Helical" evidence="5">
    <location>
        <begin position="74"/>
        <end position="93"/>
    </location>
</feature>
<feature type="transmembrane region" description="Helical" evidence="5">
    <location>
        <begin position="173"/>
        <end position="193"/>
    </location>
</feature>
<feature type="transmembrane region" description="Helical" evidence="5">
    <location>
        <begin position="99"/>
        <end position="116"/>
    </location>
</feature>
<dbReference type="EMBL" id="CP117454">
    <property type="protein sequence ID" value="WLG86952.1"/>
    <property type="molecule type" value="Genomic_DNA"/>
</dbReference>
<feature type="transmembrane region" description="Helical" evidence="5">
    <location>
        <begin position="18"/>
        <end position="37"/>
    </location>
</feature>
<feature type="transmembrane region" description="Helical" evidence="5">
    <location>
        <begin position="343"/>
        <end position="362"/>
    </location>
</feature>
<keyword evidence="4 5" id="KW-0472">Membrane</keyword>
<keyword evidence="3 5" id="KW-1133">Transmembrane helix</keyword>